<keyword evidence="3" id="KW-0964">Secreted</keyword>
<sequence>MRVSGASTYSLANSLRTTLINTQAKIEKANVEAVTGKAADAAEKLGATVHRYRYLMRQSERLDSISTANSLTVGRLSASQAALGSFASTTQALSAAAHIEGIGAVSSGNMKDYLTQLTSLANTSQQGVHVFAGINTDVTPIPDYETSQLAADVEAAFTARFGFGTTDPSVSTVSAADMTNFLQNDALPLFTGAGWSGLSRATNEGIQSRILPTEITPTSVGTNENAFRLAFAAAGLGATFLNLNVDEGVGDAIRGFVHRTAANATAETTLLQGEIGRMEERLKNAQDRLSQQSSLMKEFADEMVAVDPYEAATRLKNLIQQLETSYTLTGRVQNLSLLKYI</sequence>
<evidence type="ECO:0000259" key="5">
    <source>
        <dbReference type="Pfam" id="PF00669"/>
    </source>
</evidence>
<keyword evidence="4" id="KW-0175">Coiled coil</keyword>
<evidence type="ECO:0000256" key="1">
    <source>
        <dbReference type="ARBA" id="ARBA00005709"/>
    </source>
</evidence>
<dbReference type="Pfam" id="PF00669">
    <property type="entry name" value="Flagellin_N"/>
    <property type="match status" value="1"/>
</dbReference>
<feature type="domain" description="Flagellin C-terminal" evidence="6">
    <location>
        <begin position="263"/>
        <end position="341"/>
    </location>
</feature>
<proteinExistence type="inferred from homology"/>
<dbReference type="InterPro" id="IPR001029">
    <property type="entry name" value="Flagellin_N"/>
</dbReference>
<evidence type="ECO:0000313" key="7">
    <source>
        <dbReference type="EMBL" id="OXT02449.1"/>
    </source>
</evidence>
<dbReference type="NCBIfam" id="NF004669">
    <property type="entry name" value="PRK06008.1"/>
    <property type="match status" value="1"/>
</dbReference>
<evidence type="ECO:0000259" key="6">
    <source>
        <dbReference type="Pfam" id="PF00700"/>
    </source>
</evidence>
<evidence type="ECO:0000313" key="8">
    <source>
        <dbReference type="Proteomes" id="UP000215405"/>
    </source>
</evidence>
<dbReference type="GO" id="GO:0009288">
    <property type="term" value="C:bacterial-type flagellum"/>
    <property type="evidence" value="ECO:0007669"/>
    <property type="project" value="UniProtKB-SubCell"/>
</dbReference>
<feature type="domain" description="Flagellin N-terminal" evidence="5">
    <location>
        <begin position="7"/>
        <end position="136"/>
    </location>
</feature>
<dbReference type="RefSeq" id="WP_094076404.1">
    <property type="nucleotide sequence ID" value="NZ_NBYO01000001.1"/>
</dbReference>
<comment type="function">
    <text evidence="3">Flagellin is the subunit protein which polymerizes to form the filaments of bacterial flagella.</text>
</comment>
<feature type="coiled-coil region" evidence="4">
    <location>
        <begin position="268"/>
        <end position="302"/>
    </location>
</feature>
<comment type="caution">
    <text evidence="7">The sequence shown here is derived from an EMBL/GenBank/DDBJ whole genome shotgun (WGS) entry which is preliminary data.</text>
</comment>
<comment type="subcellular location">
    <subcellularLocation>
        <location evidence="3">Secreted</location>
    </subcellularLocation>
    <subcellularLocation>
        <location evidence="3">Bacterial flagellum</location>
    </subcellularLocation>
</comment>
<gene>
    <name evidence="7" type="ORF">B7H23_06010</name>
</gene>
<dbReference type="InterPro" id="IPR046358">
    <property type="entry name" value="Flagellin_C"/>
</dbReference>
<dbReference type="AlphaFoldDB" id="A0A231V2P7"/>
<dbReference type="GO" id="GO:0005576">
    <property type="term" value="C:extracellular region"/>
    <property type="evidence" value="ECO:0007669"/>
    <property type="project" value="UniProtKB-SubCell"/>
</dbReference>
<dbReference type="SUPFAM" id="SSF64518">
    <property type="entry name" value="Phase 1 flagellin"/>
    <property type="match status" value="1"/>
</dbReference>
<evidence type="ECO:0000256" key="4">
    <source>
        <dbReference type="SAM" id="Coils"/>
    </source>
</evidence>
<name>A0A231V2P7_9HYPH</name>
<dbReference type="Proteomes" id="UP000215405">
    <property type="component" value="Unassembled WGS sequence"/>
</dbReference>
<keyword evidence="8" id="KW-1185">Reference proteome</keyword>
<dbReference type="EMBL" id="NBYO01000001">
    <property type="protein sequence ID" value="OXT02449.1"/>
    <property type="molecule type" value="Genomic_DNA"/>
</dbReference>
<evidence type="ECO:0000256" key="2">
    <source>
        <dbReference type="ARBA" id="ARBA00023143"/>
    </source>
</evidence>
<comment type="similarity">
    <text evidence="1 3">Belongs to the bacterial flagellin family.</text>
</comment>
<dbReference type="Pfam" id="PF00700">
    <property type="entry name" value="Flagellin_C"/>
    <property type="match status" value="1"/>
</dbReference>
<organism evidence="7 8">
    <name type="scientific">Notoacmeibacter marinus</name>
    <dbReference type="NCBI Taxonomy" id="1876515"/>
    <lineage>
        <taxon>Bacteria</taxon>
        <taxon>Pseudomonadati</taxon>
        <taxon>Pseudomonadota</taxon>
        <taxon>Alphaproteobacteria</taxon>
        <taxon>Hyphomicrobiales</taxon>
        <taxon>Notoacmeibacteraceae</taxon>
        <taxon>Notoacmeibacter</taxon>
    </lineage>
</organism>
<dbReference type="GO" id="GO:0005198">
    <property type="term" value="F:structural molecule activity"/>
    <property type="evidence" value="ECO:0007669"/>
    <property type="project" value="UniProtKB-UniRule"/>
</dbReference>
<reference evidence="8" key="1">
    <citation type="journal article" date="2017" name="Int. J. Syst. Evol. Microbiol.">
        <title>Notoacmeibacter marinus gen. nov., sp. nov., isolated from the gut of a limpet and proposal of Notoacmeibacteraceae fam. nov. in the order Rhizobiales of the class Alphaproteobacteria.</title>
        <authorList>
            <person name="Huang Z."/>
            <person name="Guo F."/>
            <person name="Lai Q."/>
        </authorList>
    </citation>
    <scope>NUCLEOTIDE SEQUENCE [LARGE SCALE GENOMIC DNA]</scope>
    <source>
        <strain evidence="8">XMTR2A4</strain>
    </source>
</reference>
<evidence type="ECO:0000256" key="3">
    <source>
        <dbReference type="RuleBase" id="RU362073"/>
    </source>
</evidence>
<keyword evidence="2 3" id="KW-0975">Bacterial flagellum</keyword>
<accession>A0A231V2P7</accession>
<protein>
    <recommendedName>
        <fullName evidence="3">Flagellin</fullName>
    </recommendedName>
</protein>